<dbReference type="AlphaFoldDB" id="A0A2K2F945"/>
<keyword evidence="6 9" id="KW-0378">Hydrolase</keyword>
<evidence type="ECO:0000256" key="1">
    <source>
        <dbReference type="ARBA" id="ARBA00001947"/>
    </source>
</evidence>
<dbReference type="KEGG" id="cthd:CDO33_08820"/>
<dbReference type="EMBL" id="NIOJ01000070">
    <property type="protein sequence ID" value="PNT95284.1"/>
    <property type="molecule type" value="Genomic_DNA"/>
</dbReference>
<dbReference type="PRINTS" id="PR00932">
    <property type="entry name" value="AMINO1PTASE"/>
</dbReference>
<dbReference type="GO" id="GO:0006508">
    <property type="term" value="P:proteolysis"/>
    <property type="evidence" value="ECO:0007669"/>
    <property type="project" value="UniProtKB-KW"/>
</dbReference>
<evidence type="ECO:0000256" key="3">
    <source>
        <dbReference type="ARBA" id="ARBA00022438"/>
    </source>
</evidence>
<dbReference type="Proteomes" id="UP000236151">
    <property type="component" value="Unassembled WGS sequence"/>
</dbReference>
<dbReference type="FunFam" id="2.30.250.10:FF:000006">
    <property type="entry name" value="Probable M18 family aminopeptidase 1"/>
    <property type="match status" value="1"/>
</dbReference>
<name>A0A2K2F945_9CLOT</name>
<dbReference type="NCBIfam" id="NF002600">
    <property type="entry name" value="PRK02256.1"/>
    <property type="match status" value="1"/>
</dbReference>
<dbReference type="GO" id="GO:0005737">
    <property type="term" value="C:cytoplasm"/>
    <property type="evidence" value="ECO:0007669"/>
    <property type="project" value="UniProtKB-ARBA"/>
</dbReference>
<dbReference type="SUPFAM" id="SSF53187">
    <property type="entry name" value="Zn-dependent exopeptidases"/>
    <property type="match status" value="1"/>
</dbReference>
<gene>
    <name evidence="11" type="ORF">CDQ84_17320</name>
</gene>
<dbReference type="EC" id="3.4.11.-" evidence="10"/>
<dbReference type="Gene3D" id="3.40.630.10">
    <property type="entry name" value="Zn peptidases"/>
    <property type="match status" value="1"/>
</dbReference>
<dbReference type="RefSeq" id="WP_103083001.1">
    <property type="nucleotide sequence ID" value="NZ_CP021850.1"/>
</dbReference>
<dbReference type="InterPro" id="IPR023358">
    <property type="entry name" value="Peptidase_M18_dom2"/>
</dbReference>
<keyword evidence="8 9" id="KW-0482">Metalloprotease</keyword>
<protein>
    <recommendedName>
        <fullName evidence="10">M18 family aminopeptidase</fullName>
        <ecNumber evidence="10">3.4.11.-</ecNumber>
    </recommendedName>
</protein>
<evidence type="ECO:0000313" key="12">
    <source>
        <dbReference type="Proteomes" id="UP000236151"/>
    </source>
</evidence>
<keyword evidence="12" id="KW-1185">Reference proteome</keyword>
<evidence type="ECO:0000256" key="6">
    <source>
        <dbReference type="ARBA" id="ARBA00022801"/>
    </source>
</evidence>
<evidence type="ECO:0000256" key="7">
    <source>
        <dbReference type="ARBA" id="ARBA00022833"/>
    </source>
</evidence>
<dbReference type="SUPFAM" id="SSF101821">
    <property type="entry name" value="Aminopeptidase/glucanase lid domain"/>
    <property type="match status" value="1"/>
</dbReference>
<evidence type="ECO:0000256" key="4">
    <source>
        <dbReference type="ARBA" id="ARBA00022670"/>
    </source>
</evidence>
<accession>A0A2K2F945</accession>
<reference evidence="11 12" key="1">
    <citation type="submission" date="2017-06" db="EMBL/GenBank/DDBJ databases">
        <title>Investigating the central metabolism of Clostridium thermosuccinogenes.</title>
        <authorList>
            <person name="Koendjbiharie J.G."/>
            <person name="van Kranenburg R."/>
        </authorList>
    </citation>
    <scope>NUCLEOTIDE SEQUENCE [LARGE SCALE GENOMIC DNA]</scope>
    <source>
        <strain evidence="11 12">DSM 5806</strain>
    </source>
</reference>
<keyword evidence="5 9" id="KW-0479">Metal-binding</keyword>
<dbReference type="GO" id="GO:0008237">
    <property type="term" value="F:metallopeptidase activity"/>
    <property type="evidence" value="ECO:0007669"/>
    <property type="project" value="UniProtKB-KW"/>
</dbReference>
<dbReference type="Gene3D" id="2.30.250.10">
    <property type="entry name" value="Aminopeptidase i, Domain 2"/>
    <property type="match status" value="1"/>
</dbReference>
<proteinExistence type="inferred from homology"/>
<comment type="caution">
    <text evidence="11">The sequence shown here is derived from an EMBL/GenBank/DDBJ whole genome shotgun (WGS) entry which is preliminary data.</text>
</comment>
<sequence length="477" mass="52706">MEDKKTQGQLLYEKLTYNSKNAWEKSSDDYISKAFEFCEGYKAFLDRGKTEREFAREVEKEAIEKGFVCLDEFIKSNKKLTPGTKVYRVVKNKAVLLGIIGKRPMVDGVNIVGAHIDSPRIDLKPNPLYEDTGMAFFKTHYYGGIKKYQWVTIPLSLHGVVVKASGEKVEIKIGEDENDPVFTITDLLPHLAADQMQKKASEVITGEGLNLLIGSAPYKDECDKDKVKLNILKLLNDKYGITEEDFISAELEIVPAFKAKDIGLDRSMVGAYGQDDRVCAYGAFKAILDIEDTEKTAVCVLTDKEETGSMGNTGAESSLFEDFIAALCAYSMDNYNDIVLRTCLNNSRMLSADVSAGVDPNYDSVHEKRNSSYLGKGIVITKYTGSRGKSGSSDASAEFVAYVRNLFNQNNIPWQTGELGKVDQGGGGTIAQYVANLGVDVVDCGVAVLSMHSPFEITSKIDVYINYEANKVFYKAV</sequence>
<dbReference type="InterPro" id="IPR001948">
    <property type="entry name" value="Peptidase_M18"/>
</dbReference>
<evidence type="ECO:0000256" key="2">
    <source>
        <dbReference type="ARBA" id="ARBA00008290"/>
    </source>
</evidence>
<evidence type="ECO:0000256" key="5">
    <source>
        <dbReference type="ARBA" id="ARBA00022723"/>
    </source>
</evidence>
<dbReference type="Pfam" id="PF02127">
    <property type="entry name" value="Peptidase_M18"/>
    <property type="match status" value="1"/>
</dbReference>
<dbReference type="OrthoDB" id="89722at2"/>
<dbReference type="GO" id="GO:0004177">
    <property type="term" value="F:aminopeptidase activity"/>
    <property type="evidence" value="ECO:0007669"/>
    <property type="project" value="UniProtKB-KW"/>
</dbReference>
<keyword evidence="3 9" id="KW-0031">Aminopeptidase</keyword>
<evidence type="ECO:0000313" key="11">
    <source>
        <dbReference type="EMBL" id="PNT95284.1"/>
    </source>
</evidence>
<evidence type="ECO:0000256" key="9">
    <source>
        <dbReference type="RuleBase" id="RU004386"/>
    </source>
</evidence>
<organism evidence="11 12">
    <name type="scientific">Clostridium thermosuccinogenes</name>
    <dbReference type="NCBI Taxonomy" id="84032"/>
    <lineage>
        <taxon>Bacteria</taxon>
        <taxon>Bacillati</taxon>
        <taxon>Bacillota</taxon>
        <taxon>Clostridia</taxon>
        <taxon>Eubacteriales</taxon>
        <taxon>Clostridiaceae</taxon>
        <taxon>Clostridium</taxon>
    </lineage>
</organism>
<dbReference type="PANTHER" id="PTHR28570">
    <property type="entry name" value="ASPARTYL AMINOPEPTIDASE"/>
    <property type="match status" value="1"/>
</dbReference>
<evidence type="ECO:0000256" key="8">
    <source>
        <dbReference type="ARBA" id="ARBA00023049"/>
    </source>
</evidence>
<comment type="similarity">
    <text evidence="2 9">Belongs to the peptidase M18 family.</text>
</comment>
<comment type="cofactor">
    <cofactor evidence="1 10">
        <name>Zn(2+)</name>
        <dbReference type="ChEBI" id="CHEBI:29105"/>
    </cofactor>
</comment>
<keyword evidence="7 9" id="KW-0862">Zinc</keyword>
<evidence type="ECO:0000256" key="10">
    <source>
        <dbReference type="RuleBase" id="RU004387"/>
    </source>
</evidence>
<dbReference type="GO" id="GO:0008270">
    <property type="term" value="F:zinc ion binding"/>
    <property type="evidence" value="ECO:0007669"/>
    <property type="project" value="InterPro"/>
</dbReference>
<keyword evidence="4 9" id="KW-0645">Protease</keyword>
<dbReference type="PANTHER" id="PTHR28570:SF2">
    <property type="entry name" value="M18 FAMILY AMINOPEPTIDASE 1-RELATED"/>
    <property type="match status" value="1"/>
</dbReference>